<comment type="caution">
    <text evidence="1">The sequence shown here is derived from an EMBL/GenBank/DDBJ whole genome shotgun (WGS) entry which is preliminary data.</text>
</comment>
<protein>
    <submittedName>
        <fullName evidence="1">Uncharacterized protein</fullName>
    </submittedName>
</protein>
<dbReference type="EMBL" id="LRGB01018758">
    <property type="protein sequence ID" value="KZR98048.1"/>
    <property type="molecule type" value="Genomic_DNA"/>
</dbReference>
<gene>
    <name evidence="1" type="ORF">APZ42_006731</name>
</gene>
<dbReference type="AlphaFoldDB" id="A0A164FQP5"/>
<organism evidence="1 2">
    <name type="scientific">Daphnia magna</name>
    <dbReference type="NCBI Taxonomy" id="35525"/>
    <lineage>
        <taxon>Eukaryota</taxon>
        <taxon>Metazoa</taxon>
        <taxon>Ecdysozoa</taxon>
        <taxon>Arthropoda</taxon>
        <taxon>Crustacea</taxon>
        <taxon>Branchiopoda</taxon>
        <taxon>Diplostraca</taxon>
        <taxon>Cladocera</taxon>
        <taxon>Anomopoda</taxon>
        <taxon>Daphniidae</taxon>
        <taxon>Daphnia</taxon>
    </lineage>
</organism>
<dbReference type="Proteomes" id="UP000076858">
    <property type="component" value="Unassembled WGS sequence"/>
</dbReference>
<proteinExistence type="predicted"/>
<accession>A0A164FQP5</accession>
<reference evidence="1 2" key="1">
    <citation type="submission" date="2016-03" db="EMBL/GenBank/DDBJ databases">
        <title>EvidentialGene: Evidence-directed Construction of Genes on Genomes.</title>
        <authorList>
            <person name="Gilbert D.G."/>
            <person name="Choi J.-H."/>
            <person name="Mockaitis K."/>
            <person name="Colbourne J."/>
            <person name="Pfrender M."/>
        </authorList>
    </citation>
    <scope>NUCLEOTIDE SEQUENCE [LARGE SCALE GENOMIC DNA]</scope>
    <source>
        <strain evidence="1 2">Xinb3</strain>
        <tissue evidence="1">Complete organism</tissue>
    </source>
</reference>
<evidence type="ECO:0000313" key="1">
    <source>
        <dbReference type="EMBL" id="KZR98048.1"/>
    </source>
</evidence>
<evidence type="ECO:0000313" key="2">
    <source>
        <dbReference type="Proteomes" id="UP000076858"/>
    </source>
</evidence>
<keyword evidence="2" id="KW-1185">Reference proteome</keyword>
<sequence length="56" mass="6737">MYLEHTRFPSLHSLDVFYAWVMSASPRSHTRTYLVPLDRPWTSFGRNWVQYETQSS</sequence>
<name>A0A164FQP5_9CRUS</name>